<feature type="compositionally biased region" description="Basic and acidic residues" evidence="1">
    <location>
        <begin position="21"/>
        <end position="30"/>
    </location>
</feature>
<sequence>MLAVREARPLVIRPASLPHRKSGDGKRGAEAEEEEGGRSGSGRNTRNHGAKSWDSKAAAAHVAKMLEDMTCMEWKDEVRVTHRERWKPPDHGWIKVNTDGAFNPATSSGAFGVLIRDEEGQLIAAESRWLEHLPDALTAEAIAARDDMSIAVAKGFDRIIREVDCLPLANVIRNTDEDRSHISGIRQEIQEIGRQLRGFVISFIRREANSVAHRCAKEPTERDRLFSVTNVGPGWLQELVNKDCNPVD</sequence>
<evidence type="ECO:0000256" key="1">
    <source>
        <dbReference type="SAM" id="MobiDB-lite"/>
    </source>
</evidence>
<dbReference type="Proteomes" id="UP001054889">
    <property type="component" value="Unassembled WGS sequence"/>
</dbReference>
<proteinExistence type="predicted"/>
<dbReference type="EMBL" id="BQKI01000079">
    <property type="protein sequence ID" value="GJN26235.1"/>
    <property type="molecule type" value="Genomic_DNA"/>
</dbReference>
<dbReference type="Pfam" id="PF13456">
    <property type="entry name" value="RVT_3"/>
    <property type="match status" value="1"/>
</dbReference>
<dbReference type="InterPro" id="IPR036397">
    <property type="entry name" value="RNaseH_sf"/>
</dbReference>
<accession>A0AAV5EVJ2</accession>
<reference evidence="3" key="1">
    <citation type="journal article" date="2018" name="DNA Res.">
        <title>Multiple hybrid de novo genome assembly of finger millet, an orphan allotetraploid crop.</title>
        <authorList>
            <person name="Hatakeyama M."/>
            <person name="Aluri S."/>
            <person name="Balachadran M.T."/>
            <person name="Sivarajan S.R."/>
            <person name="Patrignani A."/>
            <person name="Gruter S."/>
            <person name="Poveda L."/>
            <person name="Shimizu-Inatsugi R."/>
            <person name="Baeten J."/>
            <person name="Francoijs K.J."/>
            <person name="Nataraja K.N."/>
            <person name="Reddy Y.A.N."/>
            <person name="Phadnis S."/>
            <person name="Ravikumar R.L."/>
            <person name="Schlapbach R."/>
            <person name="Sreeman S.M."/>
            <person name="Shimizu K.K."/>
        </authorList>
    </citation>
    <scope>NUCLEOTIDE SEQUENCE</scope>
</reference>
<dbReference type="SUPFAM" id="SSF53098">
    <property type="entry name" value="Ribonuclease H-like"/>
    <property type="match status" value="1"/>
</dbReference>
<dbReference type="PANTHER" id="PTHR47723:SF24">
    <property type="entry name" value="RNASE H TYPE-1 DOMAIN-CONTAINING PROTEIN"/>
    <property type="match status" value="1"/>
</dbReference>
<dbReference type="CDD" id="cd06222">
    <property type="entry name" value="RNase_H_like"/>
    <property type="match status" value="1"/>
</dbReference>
<dbReference type="InterPro" id="IPR053151">
    <property type="entry name" value="RNase_H-like"/>
</dbReference>
<evidence type="ECO:0000259" key="2">
    <source>
        <dbReference type="Pfam" id="PF13456"/>
    </source>
</evidence>
<dbReference type="Gene3D" id="3.30.420.10">
    <property type="entry name" value="Ribonuclease H-like superfamily/Ribonuclease H"/>
    <property type="match status" value="1"/>
</dbReference>
<reference evidence="3" key="2">
    <citation type="submission" date="2021-12" db="EMBL/GenBank/DDBJ databases">
        <title>Resequencing data analysis of finger millet.</title>
        <authorList>
            <person name="Hatakeyama M."/>
            <person name="Aluri S."/>
            <person name="Balachadran M.T."/>
            <person name="Sivarajan S.R."/>
            <person name="Poveda L."/>
            <person name="Shimizu-Inatsugi R."/>
            <person name="Schlapbach R."/>
            <person name="Sreeman S.M."/>
            <person name="Shimizu K.K."/>
        </authorList>
    </citation>
    <scope>NUCLEOTIDE SEQUENCE</scope>
</reference>
<dbReference type="InterPro" id="IPR002156">
    <property type="entry name" value="RNaseH_domain"/>
</dbReference>
<protein>
    <recommendedName>
        <fullName evidence="2">RNase H type-1 domain-containing protein</fullName>
    </recommendedName>
</protein>
<evidence type="ECO:0000313" key="4">
    <source>
        <dbReference type="Proteomes" id="UP001054889"/>
    </source>
</evidence>
<feature type="region of interest" description="Disordered" evidence="1">
    <location>
        <begin position="1"/>
        <end position="56"/>
    </location>
</feature>
<dbReference type="AlphaFoldDB" id="A0AAV5EVJ2"/>
<dbReference type="PANTHER" id="PTHR47723">
    <property type="entry name" value="OS05G0353850 PROTEIN"/>
    <property type="match status" value="1"/>
</dbReference>
<dbReference type="InterPro" id="IPR012337">
    <property type="entry name" value="RNaseH-like_sf"/>
</dbReference>
<evidence type="ECO:0000313" key="3">
    <source>
        <dbReference type="EMBL" id="GJN26235.1"/>
    </source>
</evidence>
<keyword evidence="4" id="KW-1185">Reference proteome</keyword>
<comment type="caution">
    <text evidence="3">The sequence shown here is derived from an EMBL/GenBank/DDBJ whole genome shotgun (WGS) entry which is preliminary data.</text>
</comment>
<dbReference type="InterPro" id="IPR044730">
    <property type="entry name" value="RNase_H-like_dom_plant"/>
</dbReference>
<organism evidence="3 4">
    <name type="scientific">Eleusine coracana subsp. coracana</name>
    <dbReference type="NCBI Taxonomy" id="191504"/>
    <lineage>
        <taxon>Eukaryota</taxon>
        <taxon>Viridiplantae</taxon>
        <taxon>Streptophyta</taxon>
        <taxon>Embryophyta</taxon>
        <taxon>Tracheophyta</taxon>
        <taxon>Spermatophyta</taxon>
        <taxon>Magnoliopsida</taxon>
        <taxon>Liliopsida</taxon>
        <taxon>Poales</taxon>
        <taxon>Poaceae</taxon>
        <taxon>PACMAD clade</taxon>
        <taxon>Chloridoideae</taxon>
        <taxon>Cynodonteae</taxon>
        <taxon>Eleusininae</taxon>
        <taxon>Eleusine</taxon>
    </lineage>
</organism>
<dbReference type="GO" id="GO:0004523">
    <property type="term" value="F:RNA-DNA hybrid ribonuclease activity"/>
    <property type="evidence" value="ECO:0007669"/>
    <property type="project" value="InterPro"/>
</dbReference>
<gene>
    <name evidence="3" type="primary">gb14153</name>
    <name evidence="3" type="ORF">PR202_gb14153</name>
</gene>
<feature type="domain" description="RNase H type-1" evidence="2">
    <location>
        <begin position="97"/>
        <end position="218"/>
    </location>
</feature>
<dbReference type="GO" id="GO:0003676">
    <property type="term" value="F:nucleic acid binding"/>
    <property type="evidence" value="ECO:0007669"/>
    <property type="project" value="InterPro"/>
</dbReference>
<name>A0AAV5EVJ2_ELECO</name>